<dbReference type="OrthoDB" id="5765875at2"/>
<dbReference type="Proteomes" id="UP000032300">
    <property type="component" value="Chromosome"/>
</dbReference>
<organism evidence="2 3">
    <name type="scientific">Sphingomonas hengshuiensis</name>
    <dbReference type="NCBI Taxonomy" id="1609977"/>
    <lineage>
        <taxon>Bacteria</taxon>
        <taxon>Pseudomonadati</taxon>
        <taxon>Pseudomonadota</taxon>
        <taxon>Alphaproteobacteria</taxon>
        <taxon>Sphingomonadales</taxon>
        <taxon>Sphingomonadaceae</taxon>
        <taxon>Sphingomonas</taxon>
    </lineage>
</organism>
<dbReference type="InterPro" id="IPR012347">
    <property type="entry name" value="Ferritin-like"/>
</dbReference>
<dbReference type="GO" id="GO:0016491">
    <property type="term" value="F:oxidoreductase activity"/>
    <property type="evidence" value="ECO:0007669"/>
    <property type="project" value="InterPro"/>
</dbReference>
<protein>
    <submittedName>
        <fullName evidence="2">Rubrerythrin</fullName>
    </submittedName>
</protein>
<dbReference type="AlphaFoldDB" id="A0A7U4J730"/>
<dbReference type="KEGG" id="sphi:TS85_06180"/>
<name>A0A7U4J730_9SPHN</name>
<feature type="domain" description="Rubrerythrin diiron-binding" evidence="1">
    <location>
        <begin position="6"/>
        <end position="51"/>
    </location>
</feature>
<evidence type="ECO:0000259" key="1">
    <source>
        <dbReference type="Pfam" id="PF02915"/>
    </source>
</evidence>
<accession>A0A7U4J730</accession>
<dbReference type="EMBL" id="CP010836">
    <property type="protein sequence ID" value="AJP71447.1"/>
    <property type="molecule type" value="Genomic_DNA"/>
</dbReference>
<dbReference type="Gene3D" id="1.20.1260.10">
    <property type="match status" value="1"/>
</dbReference>
<evidence type="ECO:0000313" key="3">
    <source>
        <dbReference type="Proteomes" id="UP000032300"/>
    </source>
</evidence>
<dbReference type="InterPro" id="IPR009078">
    <property type="entry name" value="Ferritin-like_SF"/>
</dbReference>
<reference evidence="2 3" key="2">
    <citation type="submission" date="2015-02" db="EMBL/GenBank/DDBJ databases">
        <title>The complete genome of Sphingomonas hengshuiensis sp. WHSC-8 isolated from soil of Hengshui Lake.</title>
        <authorList>
            <person name="Wei S."/>
            <person name="Guo J."/>
            <person name="Su C."/>
            <person name="Wu R."/>
            <person name="Zhang Z."/>
            <person name="Liang K."/>
            <person name="Li H."/>
            <person name="Wang T."/>
            <person name="Liu H."/>
            <person name="Zhang C."/>
            <person name="Li Z."/>
            <person name="Wang Q."/>
            <person name="Meng J."/>
        </authorList>
    </citation>
    <scope>NUCLEOTIDE SEQUENCE [LARGE SCALE GENOMIC DNA]</scope>
    <source>
        <strain evidence="2 3">WHSC-8</strain>
    </source>
</reference>
<sequence>METVEEFLAHAIRLEREAADRFDQLADAMKTSGNLGVAKLFRQLADYSRLHLADARERSGYRKIPDLAPHEFEWPDNESPESAAIWAADPLIGPEEALDTALAAEMAGLAYYSGILETTTDPEIRAFAREFVDEENGHVVELKRWIAARQAGRSEPIGASFQTPPG</sequence>
<evidence type="ECO:0000313" key="2">
    <source>
        <dbReference type="EMBL" id="AJP71447.1"/>
    </source>
</evidence>
<reference evidence="2 3" key="1">
    <citation type="journal article" date="2015" name="Int. J. Syst. Evol. Microbiol.">
        <title>Sphingomonas hengshuiensis sp. nov., isolated from lake wetland.</title>
        <authorList>
            <person name="Wei S."/>
            <person name="Wang T."/>
            <person name="Liu H."/>
            <person name="Zhang C."/>
            <person name="Guo J."/>
            <person name="Wang Q."/>
            <person name="Liang K."/>
            <person name="Zhang Z."/>
        </authorList>
    </citation>
    <scope>NUCLEOTIDE SEQUENCE [LARGE SCALE GENOMIC DNA]</scope>
    <source>
        <strain evidence="2 3">WHSC-8</strain>
    </source>
</reference>
<dbReference type="CDD" id="cd01045">
    <property type="entry name" value="Ferritin_like_AB"/>
    <property type="match status" value="1"/>
</dbReference>
<dbReference type="InterPro" id="IPR003251">
    <property type="entry name" value="Rr_diiron-bd_dom"/>
</dbReference>
<dbReference type="SUPFAM" id="SSF47240">
    <property type="entry name" value="Ferritin-like"/>
    <property type="match status" value="1"/>
</dbReference>
<dbReference type="RefSeq" id="WP_044331069.1">
    <property type="nucleotide sequence ID" value="NZ_CP010836.1"/>
</dbReference>
<gene>
    <name evidence="2" type="ORF">TS85_06180</name>
</gene>
<dbReference type="Pfam" id="PF02915">
    <property type="entry name" value="Rubrerythrin"/>
    <property type="match status" value="1"/>
</dbReference>
<dbReference type="GO" id="GO:0046872">
    <property type="term" value="F:metal ion binding"/>
    <property type="evidence" value="ECO:0007669"/>
    <property type="project" value="InterPro"/>
</dbReference>
<keyword evidence="3" id="KW-1185">Reference proteome</keyword>
<proteinExistence type="predicted"/>